<dbReference type="GO" id="GO:0006887">
    <property type="term" value="P:exocytosis"/>
    <property type="evidence" value="ECO:0007669"/>
    <property type="project" value="UniProtKB-KW"/>
</dbReference>
<sequence>MMNKPSVAFSVLTSRISEGDVTTLRSCLLNKLCSANESDENGQTLLMVAAQHGQVAVVNELLAQGADVNAEDVDNWSALTNAAKCGFKEVVTKFIDHGADIEHRDMGQWTPLMWASYKGHYYVVKILLEHAAMVNVVDKNHCTPLIWAAGRGFLEIVEALLERGAKVYSSDKYGTTPLVWACRKGYTEIVHLLLDAGANVDTAGMFSWTPLLVATKGNYASIVNMLLEHKPNVNAVDMDGCTALSIACKEGYTEIAKALMNSGAYINLQDRNGDTNLIHASKSGHYSIVDALIRKYADIDLAGGDGKTALYWAIEKGYVDIVRLLLSANPNCEIATKDGDTALLKATRNRNAEIVQLLVEKKCRVTAADKKGDTALHIAMRARSKAIVEILLRNPKNSQLLYRPNRAGETPYNIDSNHPKSILSQIFGARRLNTNEDSENRLGYDLYSSALADILSEPSLNMPISVGLYAKWGSGKSFLLKKLENEMKSFAIQWIEPMFEFSRLVYLIILLLSFTIGLIFILCTKKWIFGAYVTVGAFIVSTIFLGGVIYCNKHYDISWMYQLSLYLANQLNSLRTLLFVIFCNPPAIKSDSETDPVRFIFTEKTKVTSSGTQTSVLHIVTSLNIAIEKEFGLFTSRLYRVLKPKPVASQWWKFRTICCIPNFIIAIILIISFGGIVTLLLETDAANFHSEPNEYTTIFRSIFITMLCISGLVISLNLYTVLRIIKTLVSSHQRRIAGSYLRITSPKNESNISSLKKEVDTIVQMVQCLDAFIGQQTRMIVIVDGLDSCEQDKVLYLLDAVHTLFSDASAPFVTVLAIDPHIVIKAIESNIHKAFQKSNISGYEYLRNVVHLPFYLQSSGLRRVKAAQQAALLWNKKSGSYWNEDRECDRSAAISSTNRKASNSSVSIPDALRKRGKGNQKLKTSESLASSISNLHRVVTGAQDLNKVLLTDDYFSDINPRSMRRLMNILYITGRLLKAFNIDFNWYHLASWVNITEQWPYRTSWIIMYYEMHENEFDEMLPLKTVYEKIKSYMPSSREQEPTLDLDHDERKFEVLLSMHSSTLLINDLKVFLPFTINLDPYIRKVIQEANQQVSEFLKSDLKPSSPPSKFDGLNMKIQQMTIPTQNPEHAVSLTYYPQLSGKDIFHQNQISPANNFATAPPAWWNFPSGQLTPHNTYYPSSKSSSMTVLPDQEKLSSLTVNGIADLLKSQEKLNKKKVESYIEAIEENNINGQVLLTCDLKELKETLQMSFGDWELFRILILTLREHELDNMNSNLSFSTEDKSLSRNTSFKTKQAGGLKAPGNKSPEKKSTDPLSSKPCRDSSDSAKPRSSILEKQPMCPYWQLVLNEVTMEESMIVGALETLSEEALEDAMEEKNLMNRKPSNPPVAIANPLSPILSDTEDGVSEDKHEIDQMPVLANTPSDFDVLQLRSLQTSPMLRISAISLSDSMTDIETASLGRLQNFSTTLDTPPTISRTKSEEYDSVITTSSPLRRRDSNKAKSNYSAQRPSSLVYDTNYTPMAPSHKSDIPSKSKNNPNSDKLSHKNSEKSNALSHVTNKLKHMRKKSTSKSESSDSSTETEEKIRPKNSSLKTVPTPGSDADGFYSDDEHTPLVSPFHLNRSSHYNLQSSKSEKESTPEKSIPKQSKSDAGSHRKLRKSLERQFSIDSNLCDHTRPPPTSTSMVEIATPSSMTQYVPVLPAYGQDVSDSSSPELPQVSVILESHVHNETVL</sequence>
<dbReference type="GO" id="GO:0044218">
    <property type="term" value="C:other organism cell membrane"/>
    <property type="evidence" value="ECO:0007669"/>
    <property type="project" value="UniProtKB-KW"/>
</dbReference>
<dbReference type="SUPFAM" id="SSF48403">
    <property type="entry name" value="Ankyrin repeat"/>
    <property type="match status" value="1"/>
</dbReference>
<evidence type="ECO:0000256" key="6">
    <source>
        <dbReference type="ARBA" id="ARBA00022656"/>
    </source>
</evidence>
<feature type="domain" description="KAP NTPase" evidence="13">
    <location>
        <begin position="444"/>
        <end position="976"/>
    </location>
</feature>
<feature type="compositionally biased region" description="Polar residues" evidence="11">
    <location>
        <begin position="1501"/>
        <end position="1520"/>
    </location>
</feature>
<keyword evidence="9" id="KW-1053">Target membrane</keyword>
<dbReference type="InterPro" id="IPR013761">
    <property type="entry name" value="SAM/pointed_sf"/>
</dbReference>
<dbReference type="Pfam" id="PF12796">
    <property type="entry name" value="Ank_2"/>
    <property type="match status" value="2"/>
</dbReference>
<dbReference type="PANTHER" id="PTHR24116:SF0">
    <property type="entry name" value="KINASE D-INTERACTING SUBSTRATE OF 220 KDA"/>
    <property type="match status" value="1"/>
</dbReference>
<comment type="caution">
    <text evidence="15">The sequence shown here is derived from an EMBL/GenBank/DDBJ whole genome shotgun (WGS) entry which is preliminary data.</text>
</comment>
<name>A0A8X6P180_NEPPI</name>
<feature type="repeat" description="ANK" evidence="10">
    <location>
        <begin position="338"/>
        <end position="370"/>
    </location>
</feature>
<keyword evidence="5" id="KW-1052">Target cell membrane</keyword>
<evidence type="ECO:0000313" key="16">
    <source>
        <dbReference type="Proteomes" id="UP000887013"/>
    </source>
</evidence>
<feature type="transmembrane region" description="Helical" evidence="12">
    <location>
        <begin position="702"/>
        <end position="722"/>
    </location>
</feature>
<dbReference type="GO" id="GO:0090729">
    <property type="term" value="F:toxin activity"/>
    <property type="evidence" value="ECO:0007669"/>
    <property type="project" value="UniProtKB-KW"/>
</dbReference>
<comment type="subcellular location">
    <subcellularLocation>
        <location evidence="2">Secreted</location>
    </subcellularLocation>
    <subcellularLocation>
        <location evidence="1">Target cell membrane</location>
    </subcellularLocation>
</comment>
<keyword evidence="10" id="KW-0040">ANK repeat</keyword>
<evidence type="ECO:0000256" key="10">
    <source>
        <dbReference type="PROSITE-ProRule" id="PRU00023"/>
    </source>
</evidence>
<dbReference type="Gene3D" id="1.25.40.20">
    <property type="entry name" value="Ankyrin repeat-containing domain"/>
    <property type="match status" value="2"/>
</dbReference>
<evidence type="ECO:0000256" key="12">
    <source>
        <dbReference type="SAM" id="Phobius"/>
    </source>
</evidence>
<feature type="repeat" description="ANK" evidence="10">
    <location>
        <begin position="239"/>
        <end position="271"/>
    </location>
</feature>
<keyword evidence="12" id="KW-0812">Transmembrane</keyword>
<dbReference type="GO" id="GO:0044231">
    <property type="term" value="C:host cell presynaptic membrane"/>
    <property type="evidence" value="ECO:0007669"/>
    <property type="project" value="UniProtKB-KW"/>
</dbReference>
<dbReference type="OrthoDB" id="6418141at2759"/>
<dbReference type="Pfam" id="PF07693">
    <property type="entry name" value="KAP_NTPase"/>
    <property type="match status" value="1"/>
</dbReference>
<evidence type="ECO:0000256" key="2">
    <source>
        <dbReference type="ARBA" id="ARBA00004613"/>
    </source>
</evidence>
<evidence type="ECO:0000256" key="8">
    <source>
        <dbReference type="ARBA" id="ARBA00023028"/>
    </source>
</evidence>
<keyword evidence="12" id="KW-0472">Membrane</keyword>
<evidence type="ECO:0000256" key="4">
    <source>
        <dbReference type="ARBA" id="ARBA00022525"/>
    </source>
</evidence>
<feature type="compositionally biased region" description="Basic residues" evidence="11">
    <location>
        <begin position="1559"/>
        <end position="1569"/>
    </location>
</feature>
<evidence type="ECO:0000256" key="11">
    <source>
        <dbReference type="SAM" id="MobiDB-lite"/>
    </source>
</evidence>
<dbReference type="PANTHER" id="PTHR24116">
    <property type="entry name" value="KINASE D-INTERACTING SUBSTRATE OF 220 KDA"/>
    <property type="match status" value="1"/>
</dbReference>
<feature type="repeat" description="ANK" evidence="10">
    <location>
        <begin position="272"/>
        <end position="304"/>
    </location>
</feature>
<accession>A0A8X6P180</accession>
<dbReference type="PROSITE" id="PS50297">
    <property type="entry name" value="ANK_REP_REGION"/>
    <property type="match status" value="7"/>
</dbReference>
<feature type="repeat" description="ANK" evidence="10">
    <location>
        <begin position="206"/>
        <end position="238"/>
    </location>
</feature>
<feature type="transmembrane region" description="Helical" evidence="12">
    <location>
        <begin position="663"/>
        <end position="681"/>
    </location>
</feature>
<dbReference type="InterPro" id="IPR036770">
    <property type="entry name" value="Ankyrin_rpt-contain_sf"/>
</dbReference>
<evidence type="ECO:0000256" key="1">
    <source>
        <dbReference type="ARBA" id="ARBA00004175"/>
    </source>
</evidence>
<feature type="region of interest" description="Disordered" evidence="11">
    <location>
        <begin position="1465"/>
        <end position="1683"/>
    </location>
</feature>
<keyword evidence="15" id="KW-0418">Kinase</keyword>
<feature type="compositionally biased region" description="Basic and acidic residues" evidence="11">
    <location>
        <begin position="1320"/>
        <end position="1329"/>
    </location>
</feature>
<organism evidence="15 16">
    <name type="scientific">Nephila pilipes</name>
    <name type="common">Giant wood spider</name>
    <name type="synonym">Nephila maculata</name>
    <dbReference type="NCBI Taxonomy" id="299642"/>
    <lineage>
        <taxon>Eukaryota</taxon>
        <taxon>Metazoa</taxon>
        <taxon>Ecdysozoa</taxon>
        <taxon>Arthropoda</taxon>
        <taxon>Chelicerata</taxon>
        <taxon>Arachnida</taxon>
        <taxon>Araneae</taxon>
        <taxon>Araneomorphae</taxon>
        <taxon>Entelegynae</taxon>
        <taxon>Araneoidea</taxon>
        <taxon>Nephilidae</taxon>
        <taxon>Nephila</taxon>
    </lineage>
</organism>
<keyword evidence="6" id="KW-0800">Toxin</keyword>
<dbReference type="GO" id="GO:0016301">
    <property type="term" value="F:kinase activity"/>
    <property type="evidence" value="ECO:0007669"/>
    <property type="project" value="UniProtKB-KW"/>
</dbReference>
<dbReference type="GO" id="GO:0005576">
    <property type="term" value="C:extracellular region"/>
    <property type="evidence" value="ECO:0007669"/>
    <property type="project" value="UniProtKB-SubCell"/>
</dbReference>
<dbReference type="GO" id="GO:0030165">
    <property type="term" value="F:PDZ domain binding"/>
    <property type="evidence" value="ECO:0007669"/>
    <property type="project" value="TreeGrafter"/>
</dbReference>
<dbReference type="PROSITE" id="PS50088">
    <property type="entry name" value="ANK_REPEAT"/>
    <property type="match status" value="10"/>
</dbReference>
<feature type="repeat" description="ANK" evidence="10">
    <location>
        <begin position="173"/>
        <end position="205"/>
    </location>
</feature>
<dbReference type="SUPFAM" id="SSF47769">
    <property type="entry name" value="SAM/Pointed domain"/>
    <property type="match status" value="1"/>
</dbReference>
<keyword evidence="4" id="KW-0964">Secreted</keyword>
<gene>
    <name evidence="15" type="primary">KIDINS220</name>
    <name evidence="15" type="ORF">NPIL_87701</name>
</gene>
<dbReference type="Gene3D" id="1.10.150.50">
    <property type="entry name" value="Transcription Factor, Ets-1"/>
    <property type="match status" value="1"/>
</dbReference>
<feature type="repeat" description="ANK" evidence="10">
    <location>
        <begin position="107"/>
        <end position="139"/>
    </location>
</feature>
<feature type="repeat" description="ANK" evidence="10">
    <location>
        <begin position="305"/>
        <end position="337"/>
    </location>
</feature>
<dbReference type="Pfam" id="PF23307">
    <property type="entry name" value="SAM_KIDINS220"/>
    <property type="match status" value="1"/>
</dbReference>
<dbReference type="SMART" id="SM00248">
    <property type="entry name" value="ANK"/>
    <property type="match status" value="11"/>
</dbReference>
<protein>
    <submittedName>
        <fullName evidence="15">Kinase D-interacting substrate of 220 kDa</fullName>
    </submittedName>
</protein>
<keyword evidence="16" id="KW-1185">Reference proteome</keyword>
<evidence type="ECO:0000256" key="5">
    <source>
        <dbReference type="ARBA" id="ARBA00022537"/>
    </source>
</evidence>
<dbReference type="EMBL" id="BMAW01015357">
    <property type="protein sequence ID" value="GFT43186.1"/>
    <property type="molecule type" value="Genomic_DNA"/>
</dbReference>
<evidence type="ECO:0000256" key="7">
    <source>
        <dbReference type="ARBA" id="ARBA00022699"/>
    </source>
</evidence>
<feature type="domain" description="Kinase D-interacting substrate of 220 kDa-like SAM" evidence="14">
    <location>
        <begin position="1194"/>
        <end position="1274"/>
    </location>
</feature>
<evidence type="ECO:0000259" key="14">
    <source>
        <dbReference type="Pfam" id="PF23307"/>
    </source>
</evidence>
<evidence type="ECO:0000256" key="9">
    <source>
        <dbReference type="ARBA" id="ARBA00023298"/>
    </source>
</evidence>
<feature type="compositionally biased region" description="Polar residues" evidence="11">
    <location>
        <begin position="1465"/>
        <end position="1477"/>
    </location>
</feature>
<keyword evidence="3" id="KW-0268">Exocytosis</keyword>
<keyword evidence="7" id="KW-0528">Neurotoxin</keyword>
<feature type="repeat" description="ANK" evidence="10">
    <location>
        <begin position="74"/>
        <end position="106"/>
    </location>
</feature>
<evidence type="ECO:0000256" key="3">
    <source>
        <dbReference type="ARBA" id="ARBA00022483"/>
    </source>
</evidence>
<dbReference type="Pfam" id="PF00023">
    <property type="entry name" value="Ank"/>
    <property type="match status" value="3"/>
</dbReference>
<evidence type="ECO:0000259" key="13">
    <source>
        <dbReference type="Pfam" id="PF07693"/>
    </source>
</evidence>
<keyword evidence="12" id="KW-1133">Transmembrane helix</keyword>
<proteinExistence type="predicted"/>
<feature type="transmembrane region" description="Helical" evidence="12">
    <location>
        <begin position="529"/>
        <end position="550"/>
    </location>
</feature>
<dbReference type="Proteomes" id="UP000887013">
    <property type="component" value="Unassembled WGS sequence"/>
</dbReference>
<feature type="transmembrane region" description="Helical" evidence="12">
    <location>
        <begin position="504"/>
        <end position="522"/>
    </location>
</feature>
<dbReference type="GO" id="GO:0019887">
    <property type="term" value="F:protein kinase regulator activity"/>
    <property type="evidence" value="ECO:0007669"/>
    <property type="project" value="TreeGrafter"/>
</dbReference>
<reference evidence="15" key="1">
    <citation type="submission" date="2020-08" db="EMBL/GenBank/DDBJ databases">
        <title>Multicomponent nature underlies the extraordinary mechanical properties of spider dragline silk.</title>
        <authorList>
            <person name="Kono N."/>
            <person name="Nakamura H."/>
            <person name="Mori M."/>
            <person name="Yoshida Y."/>
            <person name="Ohtoshi R."/>
            <person name="Malay A.D."/>
            <person name="Moran D.A.P."/>
            <person name="Tomita M."/>
            <person name="Numata K."/>
            <person name="Arakawa K."/>
        </authorList>
    </citation>
    <scope>NUCLEOTIDE SEQUENCE</scope>
</reference>
<feature type="compositionally biased region" description="Basic and acidic residues" evidence="11">
    <location>
        <begin position="1632"/>
        <end position="1653"/>
    </location>
</feature>
<evidence type="ECO:0000313" key="15">
    <source>
        <dbReference type="EMBL" id="GFT43186.1"/>
    </source>
</evidence>
<feature type="repeat" description="ANK" evidence="10">
    <location>
        <begin position="140"/>
        <end position="172"/>
    </location>
</feature>
<feature type="repeat" description="ANK" evidence="10">
    <location>
        <begin position="41"/>
        <end position="73"/>
    </location>
</feature>
<dbReference type="InterPro" id="IPR057092">
    <property type="entry name" value="SAM_KIDINS220"/>
</dbReference>
<feature type="region of interest" description="Disordered" evidence="11">
    <location>
        <begin position="1278"/>
        <end position="1334"/>
    </location>
</feature>
<keyword evidence="8" id="KW-0638">Presynaptic neurotoxin</keyword>
<dbReference type="InterPro" id="IPR002110">
    <property type="entry name" value="Ankyrin_rpt"/>
</dbReference>
<keyword evidence="15" id="KW-0808">Transferase</keyword>
<dbReference type="InterPro" id="IPR011646">
    <property type="entry name" value="KAP_P-loop"/>
</dbReference>
<dbReference type="InterPro" id="IPR052771">
    <property type="entry name" value="Neurotrophin_sig_adaptor"/>
</dbReference>